<accession>A0A8S1FFH7</accession>
<feature type="transmembrane region" description="Helical" evidence="1">
    <location>
        <begin position="97"/>
        <end position="118"/>
    </location>
</feature>
<name>A0A8S1FFH7_9PELO</name>
<comment type="caution">
    <text evidence="2">The sequence shown here is derived from an EMBL/GenBank/DDBJ whole genome shotgun (WGS) entry which is preliminary data.</text>
</comment>
<evidence type="ECO:0000313" key="3">
    <source>
        <dbReference type="Proteomes" id="UP000494206"/>
    </source>
</evidence>
<feature type="transmembrane region" description="Helical" evidence="1">
    <location>
        <begin position="130"/>
        <end position="152"/>
    </location>
</feature>
<evidence type="ECO:0000313" key="2">
    <source>
        <dbReference type="EMBL" id="CAB3410410.1"/>
    </source>
</evidence>
<keyword evidence="1" id="KW-0472">Membrane</keyword>
<dbReference type="Proteomes" id="UP000494206">
    <property type="component" value="Unassembled WGS sequence"/>
</dbReference>
<keyword evidence="1" id="KW-1133">Transmembrane helix</keyword>
<keyword evidence="3" id="KW-1185">Reference proteome</keyword>
<feature type="transmembrane region" description="Helical" evidence="1">
    <location>
        <begin position="67"/>
        <end position="85"/>
    </location>
</feature>
<sequence>MKDALSAMASDILLRLVQFLRALRAKMNIAHENDMVDNDKIGVYPKIHKMPSPLCCFRIMHIRTGTLWIAYLELMWIVSQFSFWTAESVVKESFHPIVIITGIAFTMLQLVIVIFLMQGVKKFRLAYIEIYLVGISCRILLFLGFFAAFFYYLLFEVTDGVENNNNFFRRFLMIKLIVTAIYIILKLYAFNIAFRCYSYIAKTRRVVLNFDNTMENEL</sequence>
<proteinExistence type="predicted"/>
<evidence type="ECO:0000256" key="1">
    <source>
        <dbReference type="SAM" id="Phobius"/>
    </source>
</evidence>
<keyword evidence="1" id="KW-0812">Transmembrane</keyword>
<gene>
    <name evidence="2" type="ORF">CBOVIS_LOCUS11939</name>
</gene>
<dbReference type="OrthoDB" id="5845843at2759"/>
<reference evidence="2 3" key="1">
    <citation type="submission" date="2020-04" db="EMBL/GenBank/DDBJ databases">
        <authorList>
            <person name="Laetsch R D."/>
            <person name="Stevens L."/>
            <person name="Kumar S."/>
            <person name="Blaxter L. M."/>
        </authorList>
    </citation>
    <scope>NUCLEOTIDE SEQUENCE [LARGE SCALE GENOMIC DNA]</scope>
</reference>
<protein>
    <submittedName>
        <fullName evidence="2">Uncharacterized protein</fullName>
    </submittedName>
</protein>
<dbReference type="AlphaFoldDB" id="A0A8S1FFH7"/>
<dbReference type="EMBL" id="CADEPM010000010">
    <property type="protein sequence ID" value="CAB3410410.1"/>
    <property type="molecule type" value="Genomic_DNA"/>
</dbReference>
<feature type="transmembrane region" description="Helical" evidence="1">
    <location>
        <begin position="172"/>
        <end position="194"/>
    </location>
</feature>
<organism evidence="2 3">
    <name type="scientific">Caenorhabditis bovis</name>
    <dbReference type="NCBI Taxonomy" id="2654633"/>
    <lineage>
        <taxon>Eukaryota</taxon>
        <taxon>Metazoa</taxon>
        <taxon>Ecdysozoa</taxon>
        <taxon>Nematoda</taxon>
        <taxon>Chromadorea</taxon>
        <taxon>Rhabditida</taxon>
        <taxon>Rhabditina</taxon>
        <taxon>Rhabditomorpha</taxon>
        <taxon>Rhabditoidea</taxon>
        <taxon>Rhabditidae</taxon>
        <taxon>Peloderinae</taxon>
        <taxon>Caenorhabditis</taxon>
    </lineage>
</organism>